<evidence type="ECO:0000256" key="10">
    <source>
        <dbReference type="SAM" id="MobiDB-lite"/>
    </source>
</evidence>
<sequence length="317" mass="34063">MEFKFNFAPAGPLEAGGAEGPLPEAGRGGEGPREHRLPWGEMERLLEEEEGVMVEEVEVGGPGPGTLRIRHLGAWAAERALSRGAESGLSAAIASHSDLVPGVYEGGLKIWECTFDLAAYLSATVPLAGRRVLDLGCGAGLLGILALRRGAAEVHFQDYNAAVIEGVTLPNVSLMEAGQDEPPPDGGGEPPGRWKQAREPLPRTGMLSRCRFFSGDWSQFGKVHGGSFKYDVILMSETLYNPDCYGDLHGVLSSLLSQDGVVYLATKAHYFGVGGGLHLFESFVRQKEVFEIQTVKVIDDGLRRCIATMSLRKAKPS</sequence>
<keyword evidence="6" id="KW-0808">Transferase</keyword>
<dbReference type="SUPFAM" id="SSF53335">
    <property type="entry name" value="S-adenosyl-L-methionine-dependent methyltransferases"/>
    <property type="match status" value="1"/>
</dbReference>
<evidence type="ECO:0000256" key="3">
    <source>
        <dbReference type="ARBA" id="ARBA00012533"/>
    </source>
</evidence>
<evidence type="ECO:0000256" key="1">
    <source>
        <dbReference type="ARBA" id="ARBA00004123"/>
    </source>
</evidence>
<evidence type="ECO:0000256" key="8">
    <source>
        <dbReference type="ARBA" id="ARBA00023242"/>
    </source>
</evidence>
<dbReference type="OMA" id="FQSESVW"/>
<dbReference type="Pfam" id="PF13489">
    <property type="entry name" value="Methyltransf_23"/>
    <property type="match status" value="1"/>
</dbReference>
<evidence type="ECO:0000313" key="12">
    <source>
        <dbReference type="Proteomes" id="UP000288216"/>
    </source>
</evidence>
<dbReference type="EMBL" id="BFAA01004003">
    <property type="protein sequence ID" value="GCB63371.1"/>
    <property type="molecule type" value="Genomic_DNA"/>
</dbReference>
<feature type="compositionally biased region" description="Low complexity" evidence="10">
    <location>
        <begin position="8"/>
        <end position="25"/>
    </location>
</feature>
<dbReference type="PANTHER" id="PTHR14614:SF39">
    <property type="entry name" value="HISTIDINE PROTEIN METHYLTRANSFERASE 1 HOMOLOG"/>
    <property type="match status" value="1"/>
</dbReference>
<dbReference type="CDD" id="cd02440">
    <property type="entry name" value="AdoMet_MTases"/>
    <property type="match status" value="1"/>
</dbReference>
<keyword evidence="7" id="KW-0949">S-adenosyl-L-methionine</keyword>
<evidence type="ECO:0000256" key="7">
    <source>
        <dbReference type="ARBA" id="ARBA00022691"/>
    </source>
</evidence>
<dbReference type="InterPro" id="IPR019410">
    <property type="entry name" value="Methyltransf_16"/>
</dbReference>
<keyword evidence="12" id="KW-1185">Reference proteome</keyword>
<proteinExistence type="inferred from homology"/>
<dbReference type="Proteomes" id="UP000288216">
    <property type="component" value="Unassembled WGS sequence"/>
</dbReference>
<reference evidence="11 12" key="1">
    <citation type="journal article" date="2018" name="Nat. Ecol. Evol.">
        <title>Shark genomes provide insights into elasmobranch evolution and the origin of vertebrates.</title>
        <authorList>
            <person name="Hara Y"/>
            <person name="Yamaguchi K"/>
            <person name="Onimaru K"/>
            <person name="Kadota M"/>
            <person name="Koyanagi M"/>
            <person name="Keeley SD"/>
            <person name="Tatsumi K"/>
            <person name="Tanaka K"/>
            <person name="Motone F"/>
            <person name="Kageyama Y"/>
            <person name="Nozu R"/>
            <person name="Adachi N"/>
            <person name="Nishimura O"/>
            <person name="Nakagawa R"/>
            <person name="Tanegashima C"/>
            <person name="Kiyatake I"/>
            <person name="Matsumoto R"/>
            <person name="Murakumo K"/>
            <person name="Nishida K"/>
            <person name="Terakita A"/>
            <person name="Kuratani S"/>
            <person name="Sato K"/>
            <person name="Hyodo S Kuraku.S."/>
        </authorList>
    </citation>
    <scope>NUCLEOTIDE SEQUENCE [LARGE SCALE GENOMIC DNA]</scope>
</reference>
<evidence type="ECO:0000313" key="11">
    <source>
        <dbReference type="EMBL" id="GCB63371.1"/>
    </source>
</evidence>
<dbReference type="GO" id="GO:0032259">
    <property type="term" value="P:methylation"/>
    <property type="evidence" value="ECO:0007669"/>
    <property type="project" value="UniProtKB-KW"/>
</dbReference>
<protein>
    <recommendedName>
        <fullName evidence="3">protein-histidine N-methyltransferase</fullName>
        <ecNumber evidence="3">2.1.1.85</ecNumber>
    </recommendedName>
</protein>
<dbReference type="InterPro" id="IPR029063">
    <property type="entry name" value="SAM-dependent_MTases_sf"/>
</dbReference>
<comment type="subcellular location">
    <subcellularLocation>
        <location evidence="2">Cytoplasm</location>
    </subcellularLocation>
    <subcellularLocation>
        <location evidence="1">Nucleus</location>
    </subcellularLocation>
</comment>
<comment type="caution">
    <text evidence="11">The sequence shown here is derived from an EMBL/GenBank/DDBJ whole genome shotgun (WGS) entry which is preliminary data.</text>
</comment>
<evidence type="ECO:0000256" key="9">
    <source>
        <dbReference type="ARBA" id="ARBA00038126"/>
    </source>
</evidence>
<gene>
    <name evidence="11" type="ORF">scyTo_0009653</name>
</gene>
<evidence type="ECO:0000256" key="4">
    <source>
        <dbReference type="ARBA" id="ARBA00022490"/>
    </source>
</evidence>
<evidence type="ECO:0000256" key="6">
    <source>
        <dbReference type="ARBA" id="ARBA00022679"/>
    </source>
</evidence>
<dbReference type="PANTHER" id="PTHR14614">
    <property type="entry name" value="HEPATOCELLULAR CARCINOMA-ASSOCIATED ANTIGEN"/>
    <property type="match status" value="1"/>
</dbReference>
<dbReference type="GO" id="GO:0018064">
    <property type="term" value="F:protein-L-histidine N-tele-methyltransferase activity"/>
    <property type="evidence" value="ECO:0007669"/>
    <property type="project" value="UniProtKB-EC"/>
</dbReference>
<feature type="region of interest" description="Disordered" evidence="10">
    <location>
        <begin position="8"/>
        <end position="36"/>
    </location>
</feature>
<keyword evidence="4" id="KW-0963">Cytoplasm</keyword>
<dbReference type="Gene3D" id="3.40.50.150">
    <property type="entry name" value="Vaccinia Virus protein VP39"/>
    <property type="match status" value="1"/>
</dbReference>
<accession>A0A401NR35</accession>
<evidence type="ECO:0000256" key="5">
    <source>
        <dbReference type="ARBA" id="ARBA00022603"/>
    </source>
</evidence>
<evidence type="ECO:0000256" key="2">
    <source>
        <dbReference type="ARBA" id="ARBA00004496"/>
    </source>
</evidence>
<dbReference type="GO" id="GO:0005634">
    <property type="term" value="C:nucleus"/>
    <property type="evidence" value="ECO:0007669"/>
    <property type="project" value="UniProtKB-SubCell"/>
</dbReference>
<dbReference type="GO" id="GO:0005737">
    <property type="term" value="C:cytoplasm"/>
    <property type="evidence" value="ECO:0007669"/>
    <property type="project" value="UniProtKB-SubCell"/>
</dbReference>
<dbReference type="STRING" id="75743.A0A401NR35"/>
<name>A0A401NR35_SCYTO</name>
<dbReference type="AlphaFoldDB" id="A0A401NR35"/>
<keyword evidence="5" id="KW-0489">Methyltransferase</keyword>
<organism evidence="11 12">
    <name type="scientific">Scyliorhinus torazame</name>
    <name type="common">Cloudy catshark</name>
    <name type="synonym">Catulus torazame</name>
    <dbReference type="NCBI Taxonomy" id="75743"/>
    <lineage>
        <taxon>Eukaryota</taxon>
        <taxon>Metazoa</taxon>
        <taxon>Chordata</taxon>
        <taxon>Craniata</taxon>
        <taxon>Vertebrata</taxon>
        <taxon>Chondrichthyes</taxon>
        <taxon>Elasmobranchii</taxon>
        <taxon>Galeomorphii</taxon>
        <taxon>Galeoidea</taxon>
        <taxon>Carcharhiniformes</taxon>
        <taxon>Scyliorhinidae</taxon>
        <taxon>Scyliorhinus</taxon>
    </lineage>
</organism>
<comment type="similarity">
    <text evidence="9">Belongs to the methyltransferase superfamily. METTL18 family.</text>
</comment>
<dbReference type="EC" id="2.1.1.85" evidence="3"/>
<feature type="region of interest" description="Disordered" evidence="10">
    <location>
        <begin position="175"/>
        <end position="198"/>
    </location>
</feature>
<keyword evidence="8" id="KW-0539">Nucleus</keyword>
<dbReference type="OrthoDB" id="1723750at2759"/>